<dbReference type="SUPFAM" id="SSF50129">
    <property type="entry name" value="GroES-like"/>
    <property type="match status" value="1"/>
</dbReference>
<dbReference type="RefSeq" id="WP_006443655.1">
    <property type="nucleotide sequence ID" value="NZ_CP036524.1"/>
</dbReference>
<evidence type="ECO:0000256" key="5">
    <source>
        <dbReference type="ARBA" id="ARBA00023002"/>
    </source>
</evidence>
<name>C0C2J4_9FIRM</name>
<dbReference type="PROSITE" id="PS00059">
    <property type="entry name" value="ADH_ZINC"/>
    <property type="match status" value="1"/>
</dbReference>
<dbReference type="InterPro" id="IPR020843">
    <property type="entry name" value="ER"/>
</dbReference>
<dbReference type="InterPro" id="IPR002328">
    <property type="entry name" value="ADH_Zn_CS"/>
</dbReference>
<dbReference type="InterPro" id="IPR013149">
    <property type="entry name" value="ADH-like_C"/>
</dbReference>
<dbReference type="Gene3D" id="3.40.50.720">
    <property type="entry name" value="NAD(P)-binding Rossmann-like Domain"/>
    <property type="match status" value="1"/>
</dbReference>
<dbReference type="Proteomes" id="UP000004893">
    <property type="component" value="Unassembled WGS sequence"/>
</dbReference>
<sequence length="366" mass="40269">MKSLDAFMYGPKDLRLEEITVPELKSTQILVKVHASGICGSDVECYLGHSKEGRYDLGAYTPGHEWCGEVTAVGSDVISLKVGDRVTGECANSCNRCDICKEGINNSYCTNWNEVGFMPSAPGGMGEYLVGEEQFCYKIPDNMTYVEGALVEPCSVAYYSIYGRDGYVARTDDCVIFGAGAIGLFAATICKAAGAKVIVVEPIEFRRKMAEEVVGADVTINPFEEDVEKKVLEHTDGKGASFVVECTGSDAGVSTTVDVARPHARIRFIGHSIGRKIPIEIGKAIWKGLNLQGSAGQPWFFTKTIKFMGRVKEEIDFTKFITAYYPLEEIQDAFDRAIEHKDEAVKVMILANEEKEKLEELRKGTR</sequence>
<dbReference type="Pfam" id="PF00107">
    <property type="entry name" value="ADH_zinc_N"/>
    <property type="match status" value="1"/>
</dbReference>
<comment type="caution">
    <text evidence="8">The sequence shown here is derived from an EMBL/GenBank/DDBJ whole genome shotgun (WGS) entry which is preliminary data.</text>
</comment>
<dbReference type="Pfam" id="PF08240">
    <property type="entry name" value="ADH_N"/>
    <property type="match status" value="1"/>
</dbReference>
<dbReference type="EMBL" id="ABYI02000023">
    <property type="protein sequence ID" value="EEG73618.1"/>
    <property type="molecule type" value="Genomic_DNA"/>
</dbReference>
<evidence type="ECO:0000313" key="9">
    <source>
        <dbReference type="Proteomes" id="UP000004893"/>
    </source>
</evidence>
<keyword evidence="5" id="KW-0560">Oxidoreductase</keyword>
<dbReference type="HOGENOM" id="CLU_026673_11_5_9"/>
<protein>
    <submittedName>
        <fullName evidence="8">GroES-like protein</fullName>
    </submittedName>
</protein>
<dbReference type="InterPro" id="IPR011032">
    <property type="entry name" value="GroES-like_sf"/>
</dbReference>
<dbReference type="SUPFAM" id="SSF51735">
    <property type="entry name" value="NAD(P)-binding Rossmann-fold domains"/>
    <property type="match status" value="1"/>
</dbReference>
<dbReference type="InterPro" id="IPR036291">
    <property type="entry name" value="NAD(P)-bd_dom_sf"/>
</dbReference>
<reference evidence="8" key="1">
    <citation type="submission" date="2009-02" db="EMBL/GenBank/DDBJ databases">
        <authorList>
            <person name="Fulton L."/>
            <person name="Clifton S."/>
            <person name="Fulton B."/>
            <person name="Xu J."/>
            <person name="Minx P."/>
            <person name="Pepin K.H."/>
            <person name="Johnson M."/>
            <person name="Bhonagiri V."/>
            <person name="Nash W.E."/>
            <person name="Mardis E.R."/>
            <person name="Wilson R.K."/>
        </authorList>
    </citation>
    <scope>NUCLEOTIDE SEQUENCE [LARGE SCALE GENOMIC DNA]</scope>
    <source>
        <strain evidence="8">DSM 15053</strain>
    </source>
</reference>
<accession>C0C2J4</accession>
<evidence type="ECO:0000313" key="8">
    <source>
        <dbReference type="EMBL" id="EEG73618.1"/>
    </source>
</evidence>
<dbReference type="OrthoDB" id="9777057at2"/>
<dbReference type="GO" id="GO:0008270">
    <property type="term" value="F:zinc ion binding"/>
    <property type="evidence" value="ECO:0007669"/>
    <property type="project" value="InterPro"/>
</dbReference>
<dbReference type="PANTHER" id="PTHR43161">
    <property type="entry name" value="SORBITOL DEHYDROGENASE"/>
    <property type="match status" value="1"/>
</dbReference>
<keyword evidence="3 6" id="KW-0479">Metal-binding</keyword>
<dbReference type="Gene3D" id="3.90.180.10">
    <property type="entry name" value="Medium-chain alcohol dehydrogenases, catalytic domain"/>
    <property type="match status" value="1"/>
</dbReference>
<dbReference type="SMART" id="SM00829">
    <property type="entry name" value="PKS_ER"/>
    <property type="match status" value="1"/>
</dbReference>
<feature type="domain" description="Enoyl reductase (ER)" evidence="7">
    <location>
        <begin position="10"/>
        <end position="349"/>
    </location>
</feature>
<comment type="similarity">
    <text evidence="2 6">Belongs to the zinc-containing alcohol dehydrogenase family.</text>
</comment>
<keyword evidence="4 6" id="KW-0862">Zinc</keyword>
<dbReference type="GO" id="GO:0016491">
    <property type="term" value="F:oxidoreductase activity"/>
    <property type="evidence" value="ECO:0007669"/>
    <property type="project" value="UniProtKB-KW"/>
</dbReference>
<comment type="cofactor">
    <cofactor evidence="1 6">
        <name>Zn(2+)</name>
        <dbReference type="ChEBI" id="CHEBI:29105"/>
    </cofactor>
</comment>
<evidence type="ECO:0000259" key="7">
    <source>
        <dbReference type="SMART" id="SM00829"/>
    </source>
</evidence>
<dbReference type="AlphaFoldDB" id="C0C2J4"/>
<evidence type="ECO:0000256" key="6">
    <source>
        <dbReference type="RuleBase" id="RU361277"/>
    </source>
</evidence>
<dbReference type="eggNOG" id="COG1063">
    <property type="taxonomic scope" value="Bacteria"/>
</dbReference>
<evidence type="ECO:0000256" key="3">
    <source>
        <dbReference type="ARBA" id="ARBA00022723"/>
    </source>
</evidence>
<gene>
    <name evidence="8" type="ORF">CLOHYLEM_06300</name>
</gene>
<evidence type="ECO:0000256" key="2">
    <source>
        <dbReference type="ARBA" id="ARBA00008072"/>
    </source>
</evidence>
<dbReference type="InterPro" id="IPR013154">
    <property type="entry name" value="ADH-like_N"/>
</dbReference>
<reference evidence="8" key="2">
    <citation type="submission" date="2013-06" db="EMBL/GenBank/DDBJ databases">
        <title>Draft genome sequence of Clostridium hylemonae (DSM 15053).</title>
        <authorList>
            <person name="Sudarsanam P."/>
            <person name="Ley R."/>
            <person name="Guruge J."/>
            <person name="Turnbaugh P.J."/>
            <person name="Mahowald M."/>
            <person name="Liep D."/>
            <person name="Gordon J."/>
        </authorList>
    </citation>
    <scope>NUCLEOTIDE SEQUENCE</scope>
    <source>
        <strain evidence="8">DSM 15053</strain>
    </source>
</reference>
<evidence type="ECO:0000256" key="4">
    <source>
        <dbReference type="ARBA" id="ARBA00022833"/>
    </source>
</evidence>
<proteinExistence type="inferred from homology"/>
<organism evidence="8 9">
    <name type="scientific">[Clostridium] hylemonae DSM 15053</name>
    <dbReference type="NCBI Taxonomy" id="553973"/>
    <lineage>
        <taxon>Bacteria</taxon>
        <taxon>Bacillati</taxon>
        <taxon>Bacillota</taxon>
        <taxon>Clostridia</taxon>
        <taxon>Lachnospirales</taxon>
        <taxon>Lachnospiraceae</taxon>
    </lineage>
</organism>
<dbReference type="STRING" id="553973.CLOHYLEM_06300"/>
<keyword evidence="9" id="KW-1185">Reference proteome</keyword>
<evidence type="ECO:0000256" key="1">
    <source>
        <dbReference type="ARBA" id="ARBA00001947"/>
    </source>
</evidence>